<name>A0ABQ6M7V0_9STRA</name>
<evidence type="ECO:0000256" key="2">
    <source>
        <dbReference type="ARBA" id="ARBA00013194"/>
    </source>
</evidence>
<dbReference type="Pfam" id="PF00538">
    <property type="entry name" value="Linker_histone"/>
    <property type="match status" value="1"/>
</dbReference>
<feature type="domain" description="PPIase FKBP-type" evidence="6">
    <location>
        <begin position="98"/>
        <end position="182"/>
    </location>
</feature>
<proteinExistence type="predicted"/>
<dbReference type="InterPro" id="IPR046357">
    <property type="entry name" value="PPIase_dom_sf"/>
</dbReference>
<dbReference type="PANTHER" id="PTHR43811">
    <property type="entry name" value="FKBP-TYPE PEPTIDYL-PROLYL CIS-TRANS ISOMERASE FKPA"/>
    <property type="match status" value="1"/>
</dbReference>
<sequence length="182" mass="19217">MPPAAPKTALAKVLSAVRALADHKGSSRQAISKYCRAEFGLDSAAAMKKALKKGVADGVLEQRGQSFKVKGEEYEEPADERLGVADRAVGEGEEAVDGAEVTVAYVGKLDSGYTFDKASDFSFLLGNKDVIKGWDRGVRGMRVGGVRELVCPPKLGYGQKGCSPDIPPGATLNFVVTLKGVK</sequence>
<comment type="catalytic activity">
    <reaction evidence="1 5">
        <text>[protein]-peptidylproline (omega=180) = [protein]-peptidylproline (omega=0)</text>
        <dbReference type="Rhea" id="RHEA:16237"/>
        <dbReference type="Rhea" id="RHEA-COMP:10747"/>
        <dbReference type="Rhea" id="RHEA-COMP:10748"/>
        <dbReference type="ChEBI" id="CHEBI:83833"/>
        <dbReference type="ChEBI" id="CHEBI:83834"/>
        <dbReference type="EC" id="5.2.1.8"/>
    </reaction>
</comment>
<evidence type="ECO:0000256" key="1">
    <source>
        <dbReference type="ARBA" id="ARBA00000971"/>
    </source>
</evidence>
<keyword evidence="4 5" id="KW-0413">Isomerase</keyword>
<dbReference type="Gene3D" id="1.10.10.10">
    <property type="entry name" value="Winged helix-like DNA-binding domain superfamily/Winged helix DNA-binding domain"/>
    <property type="match status" value="1"/>
</dbReference>
<organism evidence="8 9">
    <name type="scientific">Tetraparma gracilis</name>
    <dbReference type="NCBI Taxonomy" id="2962635"/>
    <lineage>
        <taxon>Eukaryota</taxon>
        <taxon>Sar</taxon>
        <taxon>Stramenopiles</taxon>
        <taxon>Ochrophyta</taxon>
        <taxon>Bolidophyceae</taxon>
        <taxon>Parmales</taxon>
        <taxon>Triparmaceae</taxon>
        <taxon>Tetraparma</taxon>
    </lineage>
</organism>
<keyword evidence="3 5" id="KW-0697">Rotamase</keyword>
<dbReference type="SMART" id="SM00526">
    <property type="entry name" value="H15"/>
    <property type="match status" value="1"/>
</dbReference>
<evidence type="ECO:0000256" key="5">
    <source>
        <dbReference type="PROSITE-ProRule" id="PRU00277"/>
    </source>
</evidence>
<evidence type="ECO:0000313" key="9">
    <source>
        <dbReference type="Proteomes" id="UP001165060"/>
    </source>
</evidence>
<evidence type="ECO:0000259" key="6">
    <source>
        <dbReference type="PROSITE" id="PS50059"/>
    </source>
</evidence>
<gene>
    <name evidence="8" type="ORF">TeGR_g10440</name>
</gene>
<dbReference type="PROSITE" id="PS51504">
    <property type="entry name" value="H15"/>
    <property type="match status" value="1"/>
</dbReference>
<dbReference type="Gene3D" id="3.10.50.40">
    <property type="match status" value="1"/>
</dbReference>
<evidence type="ECO:0000256" key="3">
    <source>
        <dbReference type="ARBA" id="ARBA00023110"/>
    </source>
</evidence>
<dbReference type="Pfam" id="PF00254">
    <property type="entry name" value="FKBP_C"/>
    <property type="match status" value="1"/>
</dbReference>
<dbReference type="EMBL" id="BRYB01003821">
    <property type="protein sequence ID" value="GMI21251.1"/>
    <property type="molecule type" value="Genomic_DNA"/>
</dbReference>
<dbReference type="Proteomes" id="UP001165060">
    <property type="component" value="Unassembled WGS sequence"/>
</dbReference>
<dbReference type="PROSITE" id="PS50059">
    <property type="entry name" value="FKBP_PPIASE"/>
    <property type="match status" value="1"/>
</dbReference>
<dbReference type="SUPFAM" id="SSF46785">
    <property type="entry name" value="Winged helix' DNA-binding domain"/>
    <property type="match status" value="1"/>
</dbReference>
<dbReference type="InterPro" id="IPR001179">
    <property type="entry name" value="PPIase_FKBP_dom"/>
</dbReference>
<protein>
    <recommendedName>
        <fullName evidence="2 5">peptidylprolyl isomerase</fullName>
        <ecNumber evidence="2 5">5.2.1.8</ecNumber>
    </recommendedName>
</protein>
<keyword evidence="9" id="KW-1185">Reference proteome</keyword>
<accession>A0ABQ6M7V0</accession>
<comment type="caution">
    <text evidence="8">The sequence shown here is derived from an EMBL/GenBank/DDBJ whole genome shotgun (WGS) entry which is preliminary data.</text>
</comment>
<evidence type="ECO:0000313" key="8">
    <source>
        <dbReference type="EMBL" id="GMI21251.1"/>
    </source>
</evidence>
<reference evidence="8 9" key="1">
    <citation type="journal article" date="2023" name="Commun. Biol.">
        <title>Genome analysis of Parmales, the sister group of diatoms, reveals the evolutionary specialization of diatoms from phago-mixotrophs to photoautotrophs.</title>
        <authorList>
            <person name="Ban H."/>
            <person name="Sato S."/>
            <person name="Yoshikawa S."/>
            <person name="Yamada K."/>
            <person name="Nakamura Y."/>
            <person name="Ichinomiya M."/>
            <person name="Sato N."/>
            <person name="Blanc-Mathieu R."/>
            <person name="Endo H."/>
            <person name="Kuwata A."/>
            <person name="Ogata H."/>
        </authorList>
    </citation>
    <scope>NUCLEOTIDE SEQUENCE [LARGE SCALE GENOMIC DNA]</scope>
</reference>
<evidence type="ECO:0000259" key="7">
    <source>
        <dbReference type="PROSITE" id="PS51504"/>
    </source>
</evidence>
<dbReference type="EC" id="5.2.1.8" evidence="2 5"/>
<feature type="domain" description="H15" evidence="7">
    <location>
        <begin position="5"/>
        <end position="71"/>
    </location>
</feature>
<evidence type="ECO:0000256" key="4">
    <source>
        <dbReference type="ARBA" id="ARBA00023235"/>
    </source>
</evidence>
<dbReference type="PANTHER" id="PTHR43811:SF19">
    <property type="entry name" value="39 KDA FK506-BINDING NUCLEAR PROTEIN"/>
    <property type="match status" value="1"/>
</dbReference>
<dbReference type="InterPro" id="IPR036390">
    <property type="entry name" value="WH_DNA-bd_sf"/>
</dbReference>
<dbReference type="SUPFAM" id="SSF54534">
    <property type="entry name" value="FKBP-like"/>
    <property type="match status" value="1"/>
</dbReference>
<dbReference type="InterPro" id="IPR036388">
    <property type="entry name" value="WH-like_DNA-bd_sf"/>
</dbReference>
<dbReference type="InterPro" id="IPR005818">
    <property type="entry name" value="Histone_H1/H5_H15"/>
</dbReference>